<evidence type="ECO:0000256" key="1">
    <source>
        <dbReference type="SAM" id="MobiDB-lite"/>
    </source>
</evidence>
<feature type="region of interest" description="Disordered" evidence="1">
    <location>
        <begin position="117"/>
        <end position="141"/>
    </location>
</feature>
<dbReference type="Proteomes" id="UP000283509">
    <property type="component" value="Unassembled WGS sequence"/>
</dbReference>
<organism evidence="2 3">
    <name type="scientific">Penaeus vannamei</name>
    <name type="common">Whiteleg shrimp</name>
    <name type="synonym">Litopenaeus vannamei</name>
    <dbReference type="NCBI Taxonomy" id="6689"/>
    <lineage>
        <taxon>Eukaryota</taxon>
        <taxon>Metazoa</taxon>
        <taxon>Ecdysozoa</taxon>
        <taxon>Arthropoda</taxon>
        <taxon>Crustacea</taxon>
        <taxon>Multicrustacea</taxon>
        <taxon>Malacostraca</taxon>
        <taxon>Eumalacostraca</taxon>
        <taxon>Eucarida</taxon>
        <taxon>Decapoda</taxon>
        <taxon>Dendrobranchiata</taxon>
        <taxon>Penaeoidea</taxon>
        <taxon>Penaeidae</taxon>
        <taxon>Penaeus</taxon>
    </lineage>
</organism>
<evidence type="ECO:0000313" key="2">
    <source>
        <dbReference type="EMBL" id="ROT75598.1"/>
    </source>
</evidence>
<proteinExistence type="predicted"/>
<feature type="compositionally biased region" description="Polar residues" evidence="1">
    <location>
        <begin position="132"/>
        <end position="141"/>
    </location>
</feature>
<sequence>MRKALHNAFCLLIERVQGRPSPLQRTGHSLVAVLPFNVLTPRRTYSVLSLVQLPFVHWLSRHIRARTQQTGRDLANEPLSHNGRHFPHARRPHQRLPRGRQSSLLVQLLQITQRYHQRRESPPRFRVVSSRGGITSQSSGPLTLPKSTYPLVLNTISPSVRPSCHL</sequence>
<reference evidence="2 3" key="2">
    <citation type="submission" date="2019-01" db="EMBL/GenBank/DDBJ databases">
        <title>The decoding of complex shrimp genome reveals the adaptation for benthos swimmer, frequently molting mechanism and breeding impact on genome.</title>
        <authorList>
            <person name="Sun Y."/>
            <person name="Gao Y."/>
            <person name="Yu Y."/>
        </authorList>
    </citation>
    <scope>NUCLEOTIDE SEQUENCE [LARGE SCALE GENOMIC DNA]</scope>
    <source>
        <tissue evidence="2">Muscle</tissue>
    </source>
</reference>
<comment type="caution">
    <text evidence="2">The sequence shown here is derived from an EMBL/GenBank/DDBJ whole genome shotgun (WGS) entry which is preliminary data.</text>
</comment>
<name>A0A3R7PLC4_PENVA</name>
<gene>
    <name evidence="2" type="ORF">C7M84_005860</name>
</gene>
<feature type="region of interest" description="Disordered" evidence="1">
    <location>
        <begin position="76"/>
        <end position="96"/>
    </location>
</feature>
<feature type="compositionally biased region" description="Basic residues" evidence="1">
    <location>
        <begin position="82"/>
        <end position="96"/>
    </location>
</feature>
<accession>A0A3R7PLC4</accession>
<protein>
    <submittedName>
        <fullName evidence="2">Uncharacterized protein</fullName>
    </submittedName>
</protein>
<dbReference type="EMBL" id="QCYY01001755">
    <property type="protein sequence ID" value="ROT75598.1"/>
    <property type="molecule type" value="Genomic_DNA"/>
</dbReference>
<dbReference type="AlphaFoldDB" id="A0A3R7PLC4"/>
<keyword evidence="3" id="KW-1185">Reference proteome</keyword>
<reference evidence="2 3" key="1">
    <citation type="submission" date="2018-04" db="EMBL/GenBank/DDBJ databases">
        <authorList>
            <person name="Zhang X."/>
            <person name="Yuan J."/>
            <person name="Li F."/>
            <person name="Xiang J."/>
        </authorList>
    </citation>
    <scope>NUCLEOTIDE SEQUENCE [LARGE SCALE GENOMIC DNA]</scope>
    <source>
        <tissue evidence="2">Muscle</tissue>
    </source>
</reference>
<evidence type="ECO:0000313" key="3">
    <source>
        <dbReference type="Proteomes" id="UP000283509"/>
    </source>
</evidence>